<feature type="compositionally biased region" description="Low complexity" evidence="1">
    <location>
        <begin position="144"/>
        <end position="169"/>
    </location>
</feature>
<dbReference type="eggNOG" id="ENOG502RI0P">
    <property type="taxonomic scope" value="Eukaryota"/>
</dbReference>
<feature type="compositionally biased region" description="Basic and acidic residues" evidence="1">
    <location>
        <begin position="125"/>
        <end position="143"/>
    </location>
</feature>
<evidence type="ECO:0000256" key="1">
    <source>
        <dbReference type="SAM" id="MobiDB-lite"/>
    </source>
</evidence>
<gene>
    <name evidence="2" type="ORF">DICPUDRAFT_97578</name>
</gene>
<dbReference type="AlphaFoldDB" id="F0ZHX1"/>
<accession>F0ZHX1</accession>
<dbReference type="InParanoid" id="F0ZHX1"/>
<feature type="region of interest" description="Disordered" evidence="1">
    <location>
        <begin position="125"/>
        <end position="176"/>
    </location>
</feature>
<dbReference type="KEGG" id="dpp:DICPUDRAFT_97578"/>
<name>F0ZHX1_DICPU</name>
<dbReference type="OrthoDB" id="21263at2759"/>
<evidence type="ECO:0000313" key="3">
    <source>
        <dbReference type="Proteomes" id="UP000001064"/>
    </source>
</evidence>
<protein>
    <submittedName>
        <fullName evidence="2">Uncharacterized protein</fullName>
    </submittedName>
</protein>
<dbReference type="Proteomes" id="UP000001064">
    <property type="component" value="Unassembled WGS sequence"/>
</dbReference>
<dbReference type="EMBL" id="GL871026">
    <property type="protein sequence ID" value="EGC36441.1"/>
    <property type="molecule type" value="Genomic_DNA"/>
</dbReference>
<sequence length="176" mass="21537">MVIDPQRNDQRSRTYPRVENSRKNYAYHPLNLLVYLKSYNESKVIIIEALKRNKNEFERDQYEQLVKLLVFHVMFRMNEIQESIEFLQNDQNLVDWKREGFIKALYEMVQIREIEERNQREQLLKKEKEQKDKQKKEEEEKLKQLQLQQQQQQQQPQQNINNATTNNNTKLKVLSL</sequence>
<keyword evidence="3" id="KW-1185">Reference proteome</keyword>
<evidence type="ECO:0000313" key="2">
    <source>
        <dbReference type="EMBL" id="EGC36441.1"/>
    </source>
</evidence>
<dbReference type="VEuPathDB" id="AmoebaDB:DICPUDRAFT_97578"/>
<dbReference type="GeneID" id="10500581"/>
<organism evidence="2 3">
    <name type="scientific">Dictyostelium purpureum</name>
    <name type="common">Slime mold</name>
    <dbReference type="NCBI Taxonomy" id="5786"/>
    <lineage>
        <taxon>Eukaryota</taxon>
        <taxon>Amoebozoa</taxon>
        <taxon>Evosea</taxon>
        <taxon>Eumycetozoa</taxon>
        <taxon>Dictyostelia</taxon>
        <taxon>Dictyosteliales</taxon>
        <taxon>Dictyosteliaceae</taxon>
        <taxon>Dictyostelium</taxon>
    </lineage>
</organism>
<proteinExistence type="predicted"/>
<dbReference type="RefSeq" id="XP_003287013.1">
    <property type="nucleotide sequence ID" value="XM_003286965.1"/>
</dbReference>
<reference evidence="3" key="1">
    <citation type="journal article" date="2011" name="Genome Biol.">
        <title>Comparative genomics of the social amoebae Dictyostelium discoideum and Dictyostelium purpureum.</title>
        <authorList>
            <consortium name="US DOE Joint Genome Institute (JGI-PGF)"/>
            <person name="Sucgang R."/>
            <person name="Kuo A."/>
            <person name="Tian X."/>
            <person name="Salerno W."/>
            <person name="Parikh A."/>
            <person name="Feasley C.L."/>
            <person name="Dalin E."/>
            <person name="Tu H."/>
            <person name="Huang E."/>
            <person name="Barry K."/>
            <person name="Lindquist E."/>
            <person name="Shapiro H."/>
            <person name="Bruce D."/>
            <person name="Schmutz J."/>
            <person name="Salamov A."/>
            <person name="Fey P."/>
            <person name="Gaudet P."/>
            <person name="Anjard C."/>
            <person name="Babu M.M."/>
            <person name="Basu S."/>
            <person name="Bushmanova Y."/>
            <person name="van der Wel H."/>
            <person name="Katoh-Kurasawa M."/>
            <person name="Dinh C."/>
            <person name="Coutinho P.M."/>
            <person name="Saito T."/>
            <person name="Elias M."/>
            <person name="Schaap P."/>
            <person name="Kay R.R."/>
            <person name="Henrissat B."/>
            <person name="Eichinger L."/>
            <person name="Rivero F."/>
            <person name="Putnam N.H."/>
            <person name="West C.M."/>
            <person name="Loomis W.F."/>
            <person name="Chisholm R.L."/>
            <person name="Shaulsky G."/>
            <person name="Strassmann J.E."/>
            <person name="Queller D.C."/>
            <person name="Kuspa A."/>
            <person name="Grigoriev I.V."/>
        </authorList>
    </citation>
    <scope>NUCLEOTIDE SEQUENCE [LARGE SCALE GENOMIC DNA]</scope>
    <source>
        <strain evidence="3">QSDP1</strain>
    </source>
</reference>